<dbReference type="InterPro" id="IPR036271">
    <property type="entry name" value="Tet_transcr_reg_TetR-rel_C_sf"/>
</dbReference>
<dbReference type="Proteomes" id="UP000284605">
    <property type="component" value="Unassembled WGS sequence"/>
</dbReference>
<reference evidence="4 5" key="1">
    <citation type="submission" date="2018-09" db="EMBL/GenBank/DDBJ databases">
        <authorList>
            <person name="Zhu H."/>
        </authorList>
    </citation>
    <scope>NUCLEOTIDE SEQUENCE [LARGE SCALE GENOMIC DNA]</scope>
    <source>
        <strain evidence="4 5">K1W22B-8</strain>
    </source>
</reference>
<dbReference type="GO" id="GO:0003700">
    <property type="term" value="F:DNA-binding transcription factor activity"/>
    <property type="evidence" value="ECO:0007669"/>
    <property type="project" value="TreeGrafter"/>
</dbReference>
<dbReference type="SUPFAM" id="SSF48498">
    <property type="entry name" value="Tetracyclin repressor-like, C-terminal domain"/>
    <property type="match status" value="1"/>
</dbReference>
<organism evidence="4 5">
    <name type="scientific">Oleomonas cavernae</name>
    <dbReference type="NCBI Taxonomy" id="2320859"/>
    <lineage>
        <taxon>Bacteria</taxon>
        <taxon>Pseudomonadati</taxon>
        <taxon>Pseudomonadota</taxon>
        <taxon>Alphaproteobacteria</taxon>
        <taxon>Acetobacterales</taxon>
        <taxon>Acetobacteraceae</taxon>
        <taxon>Oleomonas</taxon>
    </lineage>
</organism>
<dbReference type="PANTHER" id="PTHR30055:SF223">
    <property type="entry name" value="HTH-TYPE TRANSCRIPTIONAL REGULATOR UIDR"/>
    <property type="match status" value="1"/>
</dbReference>
<name>A0A418WHI3_9PROT</name>
<dbReference type="InterPro" id="IPR050109">
    <property type="entry name" value="HTH-type_TetR-like_transc_reg"/>
</dbReference>
<dbReference type="Gene3D" id="1.10.357.10">
    <property type="entry name" value="Tetracycline Repressor, domain 2"/>
    <property type="match status" value="1"/>
</dbReference>
<sequence>MLEGTVRLAGARKTRREEGEVRGAILGAATTVFMTEGFSAANVGAIAKLAGVSTKTIYRFFETKTEILTAVITSYMEVMLPGLDAYEVTGPDGVEPTLVRMLLELSQYGLSANGVAAERLAVTEVMRVPDMIAAYYREGHEQVIKAVARWLKRQVDAGYLAIDDPQIAAAMLISMVFADLSRASLVSGEAADPAEIDRWITAGVAIFLRGVALDHR</sequence>
<dbReference type="EMBL" id="QYUK01000011">
    <property type="protein sequence ID" value="RJF89448.1"/>
    <property type="molecule type" value="Genomic_DNA"/>
</dbReference>
<dbReference type="SUPFAM" id="SSF46689">
    <property type="entry name" value="Homeodomain-like"/>
    <property type="match status" value="1"/>
</dbReference>
<evidence type="ECO:0000313" key="4">
    <source>
        <dbReference type="EMBL" id="RJF89448.1"/>
    </source>
</evidence>
<accession>A0A418WHI3</accession>
<gene>
    <name evidence="4" type="ORF">D3874_22780</name>
</gene>
<dbReference type="InterPro" id="IPR039536">
    <property type="entry name" value="TetR_C_Proteobacteria"/>
</dbReference>
<dbReference type="Pfam" id="PF00440">
    <property type="entry name" value="TetR_N"/>
    <property type="match status" value="1"/>
</dbReference>
<dbReference type="InterPro" id="IPR009057">
    <property type="entry name" value="Homeodomain-like_sf"/>
</dbReference>
<dbReference type="Pfam" id="PF14246">
    <property type="entry name" value="TetR_C_7"/>
    <property type="match status" value="1"/>
</dbReference>
<feature type="domain" description="HTH tetR-type" evidence="3">
    <location>
        <begin position="19"/>
        <end position="79"/>
    </location>
</feature>
<keyword evidence="5" id="KW-1185">Reference proteome</keyword>
<comment type="caution">
    <text evidence="4">The sequence shown here is derived from an EMBL/GenBank/DDBJ whole genome shotgun (WGS) entry which is preliminary data.</text>
</comment>
<evidence type="ECO:0000256" key="1">
    <source>
        <dbReference type="ARBA" id="ARBA00023125"/>
    </source>
</evidence>
<evidence type="ECO:0000256" key="2">
    <source>
        <dbReference type="PROSITE-ProRule" id="PRU00335"/>
    </source>
</evidence>
<dbReference type="PRINTS" id="PR00455">
    <property type="entry name" value="HTHTETR"/>
</dbReference>
<protein>
    <submittedName>
        <fullName evidence="4">TetR/AcrR family transcriptional regulator</fullName>
    </submittedName>
</protein>
<proteinExistence type="predicted"/>
<dbReference type="AlphaFoldDB" id="A0A418WHI3"/>
<dbReference type="GO" id="GO:0000976">
    <property type="term" value="F:transcription cis-regulatory region binding"/>
    <property type="evidence" value="ECO:0007669"/>
    <property type="project" value="TreeGrafter"/>
</dbReference>
<evidence type="ECO:0000313" key="5">
    <source>
        <dbReference type="Proteomes" id="UP000284605"/>
    </source>
</evidence>
<keyword evidence="1 2" id="KW-0238">DNA-binding</keyword>
<evidence type="ECO:0000259" key="3">
    <source>
        <dbReference type="PROSITE" id="PS50977"/>
    </source>
</evidence>
<dbReference type="PROSITE" id="PS50977">
    <property type="entry name" value="HTH_TETR_2"/>
    <property type="match status" value="1"/>
</dbReference>
<dbReference type="PANTHER" id="PTHR30055">
    <property type="entry name" value="HTH-TYPE TRANSCRIPTIONAL REGULATOR RUTR"/>
    <property type="match status" value="1"/>
</dbReference>
<dbReference type="InterPro" id="IPR001647">
    <property type="entry name" value="HTH_TetR"/>
</dbReference>
<feature type="DNA-binding region" description="H-T-H motif" evidence="2">
    <location>
        <begin position="42"/>
        <end position="61"/>
    </location>
</feature>